<dbReference type="Gene3D" id="1.10.10.60">
    <property type="entry name" value="Homeodomain-like"/>
    <property type="match status" value="1"/>
</dbReference>
<accession>A0AA49GL17</accession>
<sequence>MRKEIVLESARELIQKFGLANLIMDDVARYCGMSKKTIYQLFTGKDELVSDLTISFLEEEKDQLCKLVKQLDSPPDQIEAILRFLFHIIETIPHENLFILKRRHNNSFILFENFFLEIEEIMKKTVQKGVEARLFDARINPDFLVENTFQQLYYFHKNIRRLAGENLYELWKEQLYMSITKTFKPQP</sequence>
<organism evidence="4">
    <name type="scientific">Roseihalotalea indica</name>
    <dbReference type="NCBI Taxonomy" id="2867963"/>
    <lineage>
        <taxon>Bacteria</taxon>
        <taxon>Pseudomonadati</taxon>
        <taxon>Bacteroidota</taxon>
        <taxon>Cytophagia</taxon>
        <taxon>Cytophagales</taxon>
        <taxon>Catalimonadaceae</taxon>
        <taxon>Roseihalotalea</taxon>
    </lineage>
</organism>
<proteinExistence type="predicted"/>
<evidence type="ECO:0000256" key="1">
    <source>
        <dbReference type="ARBA" id="ARBA00023125"/>
    </source>
</evidence>
<keyword evidence="1 2" id="KW-0238">DNA-binding</keyword>
<dbReference type="Pfam" id="PF00440">
    <property type="entry name" value="TetR_N"/>
    <property type="match status" value="1"/>
</dbReference>
<evidence type="ECO:0000256" key="2">
    <source>
        <dbReference type="PROSITE-ProRule" id="PRU00335"/>
    </source>
</evidence>
<dbReference type="GO" id="GO:0003677">
    <property type="term" value="F:DNA binding"/>
    <property type="evidence" value="ECO:0007669"/>
    <property type="project" value="UniProtKB-UniRule"/>
</dbReference>
<feature type="DNA-binding region" description="H-T-H motif" evidence="2">
    <location>
        <begin position="23"/>
        <end position="42"/>
    </location>
</feature>
<evidence type="ECO:0000313" key="4">
    <source>
        <dbReference type="EMBL" id="WKN36257.1"/>
    </source>
</evidence>
<dbReference type="InterPro" id="IPR009057">
    <property type="entry name" value="Homeodomain-like_sf"/>
</dbReference>
<protein>
    <submittedName>
        <fullName evidence="4">TetR/AcrR family transcriptional regulator</fullName>
    </submittedName>
</protein>
<dbReference type="AlphaFoldDB" id="A0AA49GL17"/>
<reference evidence="4" key="2">
    <citation type="journal article" date="2024" name="Antonie Van Leeuwenhoek">
        <title>Roseihalotalea indica gen. nov., sp. nov., a halophilic Bacteroidetes from mesopelagic Southwest Indian Ocean with higher carbohydrate metabolic potential.</title>
        <authorList>
            <person name="Chen B."/>
            <person name="Zhang M."/>
            <person name="Lin D."/>
            <person name="Ye J."/>
            <person name="Tang K."/>
        </authorList>
    </citation>
    <scope>NUCLEOTIDE SEQUENCE</scope>
    <source>
        <strain evidence="4">TK19036</strain>
    </source>
</reference>
<feature type="domain" description="HTH tetR-type" evidence="3">
    <location>
        <begin position="1"/>
        <end position="60"/>
    </location>
</feature>
<dbReference type="PROSITE" id="PS50977">
    <property type="entry name" value="HTH_TETR_2"/>
    <property type="match status" value="1"/>
</dbReference>
<dbReference type="SUPFAM" id="SSF46689">
    <property type="entry name" value="Homeodomain-like"/>
    <property type="match status" value="1"/>
</dbReference>
<dbReference type="PRINTS" id="PR00455">
    <property type="entry name" value="HTHTETR"/>
</dbReference>
<gene>
    <name evidence="4" type="ORF">K4G66_28235</name>
</gene>
<dbReference type="EMBL" id="CP120682">
    <property type="protein sequence ID" value="WKN36257.1"/>
    <property type="molecule type" value="Genomic_DNA"/>
</dbReference>
<dbReference type="Gene3D" id="1.10.357.10">
    <property type="entry name" value="Tetracycline Repressor, domain 2"/>
    <property type="match status" value="1"/>
</dbReference>
<evidence type="ECO:0000259" key="3">
    <source>
        <dbReference type="PROSITE" id="PS50977"/>
    </source>
</evidence>
<name>A0AA49GL17_9BACT</name>
<dbReference type="InterPro" id="IPR001647">
    <property type="entry name" value="HTH_TetR"/>
</dbReference>
<reference evidence="4" key="1">
    <citation type="journal article" date="2023" name="Comput. Struct. Biotechnol. J.">
        <title>Discovery of a novel marine Bacteroidetes with a rich repertoire of carbohydrate-active enzymes.</title>
        <authorList>
            <person name="Chen B."/>
            <person name="Liu G."/>
            <person name="Chen Q."/>
            <person name="Wang H."/>
            <person name="Liu L."/>
            <person name="Tang K."/>
        </authorList>
    </citation>
    <scope>NUCLEOTIDE SEQUENCE</scope>
    <source>
        <strain evidence="4">TK19036</strain>
    </source>
</reference>